<name>A0AAV9A147_ACOGR</name>
<dbReference type="EMBL" id="JAUJYN010000024">
    <property type="protein sequence ID" value="KAK1258203.1"/>
    <property type="molecule type" value="Genomic_DNA"/>
</dbReference>
<reference evidence="1" key="1">
    <citation type="journal article" date="2023" name="Nat. Commun.">
        <title>Diploid and tetraploid genomes of Acorus and the evolution of monocots.</title>
        <authorList>
            <person name="Ma L."/>
            <person name="Liu K.W."/>
            <person name="Li Z."/>
            <person name="Hsiao Y.Y."/>
            <person name="Qi Y."/>
            <person name="Fu T."/>
            <person name="Tang G.D."/>
            <person name="Zhang D."/>
            <person name="Sun W.H."/>
            <person name="Liu D.K."/>
            <person name="Li Y."/>
            <person name="Chen G.Z."/>
            <person name="Liu X.D."/>
            <person name="Liao X.Y."/>
            <person name="Jiang Y.T."/>
            <person name="Yu X."/>
            <person name="Hao Y."/>
            <person name="Huang J."/>
            <person name="Zhao X.W."/>
            <person name="Ke S."/>
            <person name="Chen Y.Y."/>
            <person name="Wu W.L."/>
            <person name="Hsu J.L."/>
            <person name="Lin Y.F."/>
            <person name="Huang M.D."/>
            <person name="Li C.Y."/>
            <person name="Huang L."/>
            <person name="Wang Z.W."/>
            <person name="Zhao X."/>
            <person name="Zhong W.Y."/>
            <person name="Peng D.H."/>
            <person name="Ahmad S."/>
            <person name="Lan S."/>
            <person name="Zhang J.S."/>
            <person name="Tsai W.C."/>
            <person name="Van de Peer Y."/>
            <person name="Liu Z.J."/>
        </authorList>
    </citation>
    <scope>NUCLEOTIDE SEQUENCE</scope>
    <source>
        <strain evidence="1">SCP</strain>
    </source>
</reference>
<dbReference type="Proteomes" id="UP001179952">
    <property type="component" value="Unassembled WGS sequence"/>
</dbReference>
<protein>
    <submittedName>
        <fullName evidence="1">Uncharacterized protein</fullName>
    </submittedName>
</protein>
<gene>
    <name evidence="1" type="ORF">QJS04_geneDACA024633</name>
</gene>
<evidence type="ECO:0000313" key="2">
    <source>
        <dbReference type="Proteomes" id="UP001179952"/>
    </source>
</evidence>
<keyword evidence="2" id="KW-1185">Reference proteome</keyword>
<accession>A0AAV9A147</accession>
<organism evidence="1 2">
    <name type="scientific">Acorus gramineus</name>
    <name type="common">Dwarf sweet flag</name>
    <dbReference type="NCBI Taxonomy" id="55184"/>
    <lineage>
        <taxon>Eukaryota</taxon>
        <taxon>Viridiplantae</taxon>
        <taxon>Streptophyta</taxon>
        <taxon>Embryophyta</taxon>
        <taxon>Tracheophyta</taxon>
        <taxon>Spermatophyta</taxon>
        <taxon>Magnoliopsida</taxon>
        <taxon>Liliopsida</taxon>
        <taxon>Acoraceae</taxon>
        <taxon>Acorus</taxon>
    </lineage>
</organism>
<dbReference type="AlphaFoldDB" id="A0AAV9A147"/>
<comment type="caution">
    <text evidence="1">The sequence shown here is derived from an EMBL/GenBank/DDBJ whole genome shotgun (WGS) entry which is preliminary data.</text>
</comment>
<sequence>MHGRRSNRGELKPLDPEIERTFHQHRRVLNHSSLFTMGERAKTLNELYAPASSDPPTCIVLLATTAIQFEIRPATINMLPKFHGFESEQPYIHLNKFLTICQTFKNQNLDEEGVKLRLFPMTLEDHAAAWLYSLHQFNFNMGTTL</sequence>
<evidence type="ECO:0000313" key="1">
    <source>
        <dbReference type="EMBL" id="KAK1258203.1"/>
    </source>
</evidence>
<reference evidence="1" key="2">
    <citation type="submission" date="2023-06" db="EMBL/GenBank/DDBJ databases">
        <authorList>
            <person name="Ma L."/>
            <person name="Liu K.-W."/>
            <person name="Li Z."/>
            <person name="Hsiao Y.-Y."/>
            <person name="Qi Y."/>
            <person name="Fu T."/>
            <person name="Tang G."/>
            <person name="Zhang D."/>
            <person name="Sun W.-H."/>
            <person name="Liu D.-K."/>
            <person name="Li Y."/>
            <person name="Chen G.-Z."/>
            <person name="Liu X.-D."/>
            <person name="Liao X.-Y."/>
            <person name="Jiang Y.-T."/>
            <person name="Yu X."/>
            <person name="Hao Y."/>
            <person name="Huang J."/>
            <person name="Zhao X.-W."/>
            <person name="Ke S."/>
            <person name="Chen Y.-Y."/>
            <person name="Wu W.-L."/>
            <person name="Hsu J.-L."/>
            <person name="Lin Y.-F."/>
            <person name="Huang M.-D."/>
            <person name="Li C.-Y."/>
            <person name="Huang L."/>
            <person name="Wang Z.-W."/>
            <person name="Zhao X."/>
            <person name="Zhong W.-Y."/>
            <person name="Peng D.-H."/>
            <person name="Ahmad S."/>
            <person name="Lan S."/>
            <person name="Zhang J.-S."/>
            <person name="Tsai W.-C."/>
            <person name="Van De Peer Y."/>
            <person name="Liu Z.-J."/>
        </authorList>
    </citation>
    <scope>NUCLEOTIDE SEQUENCE</scope>
    <source>
        <strain evidence="1">SCP</strain>
        <tissue evidence="1">Leaves</tissue>
    </source>
</reference>
<proteinExistence type="predicted"/>